<protein>
    <submittedName>
        <fullName evidence="10">Chloramphenicol-sensitive protein RarD</fullName>
    </submittedName>
</protein>
<comment type="similarity">
    <text evidence="2">Belongs to the EamA transporter family.</text>
</comment>
<accession>A0A841F9G2</accession>
<feature type="transmembrane region" description="Helical" evidence="8">
    <location>
        <begin position="217"/>
        <end position="238"/>
    </location>
</feature>
<proteinExistence type="inferred from homology"/>
<keyword evidence="11" id="KW-1185">Reference proteome</keyword>
<dbReference type="InterPro" id="IPR004626">
    <property type="entry name" value="RarD"/>
</dbReference>
<feature type="transmembrane region" description="Helical" evidence="8">
    <location>
        <begin position="159"/>
        <end position="175"/>
    </location>
</feature>
<dbReference type="PANTHER" id="PTHR22911">
    <property type="entry name" value="ACYL-MALONYL CONDENSING ENZYME-RELATED"/>
    <property type="match status" value="1"/>
</dbReference>
<evidence type="ECO:0000256" key="1">
    <source>
        <dbReference type="ARBA" id="ARBA00004651"/>
    </source>
</evidence>
<feature type="domain" description="EamA" evidence="9">
    <location>
        <begin position="6"/>
        <end position="151"/>
    </location>
</feature>
<dbReference type="EMBL" id="JACHGT010000002">
    <property type="protein sequence ID" value="MBB6032886.1"/>
    <property type="molecule type" value="Genomic_DNA"/>
</dbReference>
<evidence type="ECO:0000256" key="4">
    <source>
        <dbReference type="ARBA" id="ARBA00022475"/>
    </source>
</evidence>
<gene>
    <name evidence="10" type="ORF">HNR73_000733</name>
</gene>
<dbReference type="GO" id="GO:0005886">
    <property type="term" value="C:plasma membrane"/>
    <property type="evidence" value="ECO:0007669"/>
    <property type="project" value="UniProtKB-SubCell"/>
</dbReference>
<dbReference type="SUPFAM" id="SSF103481">
    <property type="entry name" value="Multidrug resistance efflux transporter EmrE"/>
    <property type="match status" value="2"/>
</dbReference>
<evidence type="ECO:0000256" key="8">
    <source>
        <dbReference type="SAM" id="Phobius"/>
    </source>
</evidence>
<reference evidence="10 11" key="1">
    <citation type="submission" date="2020-08" db="EMBL/GenBank/DDBJ databases">
        <title>Genomic Encyclopedia of Type Strains, Phase IV (KMG-IV): sequencing the most valuable type-strain genomes for metagenomic binning, comparative biology and taxonomic classification.</title>
        <authorList>
            <person name="Goeker M."/>
        </authorList>
    </citation>
    <scope>NUCLEOTIDE SEQUENCE [LARGE SCALE GENOMIC DNA]</scope>
    <source>
        <strain evidence="10 11">YIM 65646</strain>
    </source>
</reference>
<feature type="transmembrane region" description="Helical" evidence="8">
    <location>
        <begin position="245"/>
        <end position="266"/>
    </location>
</feature>
<feature type="transmembrane region" description="Helical" evidence="8">
    <location>
        <begin position="136"/>
        <end position="153"/>
    </location>
</feature>
<evidence type="ECO:0000313" key="11">
    <source>
        <dbReference type="Proteomes" id="UP000548476"/>
    </source>
</evidence>
<feature type="transmembrane region" description="Helical" evidence="8">
    <location>
        <begin position="187"/>
        <end position="205"/>
    </location>
</feature>
<keyword evidence="5 8" id="KW-0812">Transmembrane</keyword>
<dbReference type="RefSeq" id="WP_184785820.1">
    <property type="nucleotide sequence ID" value="NZ_BONT01000020.1"/>
</dbReference>
<dbReference type="Proteomes" id="UP000548476">
    <property type="component" value="Unassembled WGS sequence"/>
</dbReference>
<keyword evidence="6 8" id="KW-1133">Transmembrane helix</keyword>
<feature type="domain" description="EamA" evidence="9">
    <location>
        <begin position="161"/>
        <end position="292"/>
    </location>
</feature>
<dbReference type="NCBIfam" id="TIGR00688">
    <property type="entry name" value="rarD"/>
    <property type="match status" value="1"/>
</dbReference>
<evidence type="ECO:0000259" key="9">
    <source>
        <dbReference type="Pfam" id="PF00892"/>
    </source>
</evidence>
<evidence type="ECO:0000256" key="7">
    <source>
        <dbReference type="ARBA" id="ARBA00023136"/>
    </source>
</evidence>
<dbReference type="InterPro" id="IPR037185">
    <property type="entry name" value="EmrE-like"/>
</dbReference>
<dbReference type="Pfam" id="PF00892">
    <property type="entry name" value="EamA"/>
    <property type="match status" value="2"/>
</dbReference>
<feature type="transmembrane region" description="Helical" evidence="8">
    <location>
        <begin position="112"/>
        <end position="129"/>
    </location>
</feature>
<name>A0A841F9G2_9ACTN</name>
<comment type="caution">
    <text evidence="10">The sequence shown here is derived from an EMBL/GenBank/DDBJ whole genome shotgun (WGS) entry which is preliminary data.</text>
</comment>
<keyword evidence="4" id="KW-1003">Cell membrane</keyword>
<feature type="transmembrane region" description="Helical" evidence="8">
    <location>
        <begin position="278"/>
        <end position="296"/>
    </location>
</feature>
<evidence type="ECO:0000256" key="5">
    <source>
        <dbReference type="ARBA" id="ARBA00022692"/>
    </source>
</evidence>
<dbReference type="AlphaFoldDB" id="A0A841F9G2"/>
<organism evidence="10 11">
    <name type="scientific">Phytomonospora endophytica</name>
    <dbReference type="NCBI Taxonomy" id="714109"/>
    <lineage>
        <taxon>Bacteria</taxon>
        <taxon>Bacillati</taxon>
        <taxon>Actinomycetota</taxon>
        <taxon>Actinomycetes</taxon>
        <taxon>Micromonosporales</taxon>
        <taxon>Micromonosporaceae</taxon>
        <taxon>Phytomonospora</taxon>
    </lineage>
</organism>
<keyword evidence="3" id="KW-0813">Transport</keyword>
<keyword evidence="7 8" id="KW-0472">Membrane</keyword>
<evidence type="ECO:0000313" key="10">
    <source>
        <dbReference type="EMBL" id="MBB6032886.1"/>
    </source>
</evidence>
<evidence type="ECO:0000256" key="6">
    <source>
        <dbReference type="ARBA" id="ARBA00022989"/>
    </source>
</evidence>
<dbReference type="InterPro" id="IPR000620">
    <property type="entry name" value="EamA_dom"/>
</dbReference>
<feature type="transmembrane region" description="Helical" evidence="8">
    <location>
        <begin position="7"/>
        <end position="25"/>
    </location>
</feature>
<feature type="transmembrane region" description="Helical" evidence="8">
    <location>
        <begin position="81"/>
        <end position="100"/>
    </location>
</feature>
<comment type="subcellular location">
    <subcellularLocation>
        <location evidence="1">Cell membrane</location>
        <topology evidence="1">Multi-pass membrane protein</topology>
    </subcellularLocation>
</comment>
<evidence type="ECO:0000256" key="3">
    <source>
        <dbReference type="ARBA" id="ARBA00022448"/>
    </source>
</evidence>
<feature type="transmembrane region" description="Helical" evidence="8">
    <location>
        <begin position="37"/>
        <end position="57"/>
    </location>
</feature>
<sequence length="318" mass="34606">MSDTRRGYAFAFAAYGLWGLVPLYWKLLRPAGPVEILGHRILWSVVFTGLLLCGVWFRGRRRDPLNGPGALRTLLRDRRKLFGVGVAATVITVNWGVYIYGVNADRVVETSLGYFINPLVSVALGVLFFRERLRTWQWAAVVVGALAVGVLTIDYGHPPWIALTLAFSFAAYGAVKKRLGLPPAESLFVESVFMALPALVFIGWLEAAGEGTFTSVSWAQSLLLAGAGVVTAVPLLFFGAAANRLPLSVLGMIQYVGPVLQFVFGVTVFGEAMPPGRWIGFGLVWAALLIFSADGLRRSRRLRRPVSEPAVVTAPVSR</sequence>
<dbReference type="PANTHER" id="PTHR22911:SF137">
    <property type="entry name" value="SOLUTE CARRIER FAMILY 35 MEMBER G2-RELATED"/>
    <property type="match status" value="1"/>
</dbReference>
<evidence type="ECO:0000256" key="2">
    <source>
        <dbReference type="ARBA" id="ARBA00007362"/>
    </source>
</evidence>